<evidence type="ECO:0000256" key="1">
    <source>
        <dbReference type="SAM" id="MobiDB-lite"/>
    </source>
</evidence>
<proteinExistence type="predicted"/>
<dbReference type="AlphaFoldDB" id="A0A3S5K253"/>
<dbReference type="Proteomes" id="UP000762586">
    <property type="component" value="Unassembled WGS sequence"/>
</dbReference>
<dbReference type="EMBL" id="CP065031">
    <property type="protein sequence ID" value="QPK23526.1"/>
    <property type="molecule type" value="Genomic_DNA"/>
</dbReference>
<gene>
    <name evidence="3" type="ORF">F126LOC_018105</name>
    <name evidence="2" type="ORF">H4F48_10130</name>
</gene>
<feature type="compositionally biased region" description="Low complexity" evidence="1">
    <location>
        <begin position="560"/>
        <end position="584"/>
    </location>
</feature>
<evidence type="ECO:0000313" key="2">
    <source>
        <dbReference type="EMBL" id="MBN3106426.1"/>
    </source>
</evidence>
<sequence>MKSVSYSIIKSLLFSVAILFFMGVTSGTDFSPQKAIAAQNQEVPKPSEIKAAVNSGNWILAHTLIKKVVVAHPDKPQSWYMKSQIEERLIPSGKATPQDALASLNKAMELDPTYSFGTSYENVTELHDRLTTKVNVSEGKLQVFTPDNDPILNKSKVITPSETEPLVTQEINRLSDNKKLEKIISASEVVEETEGDSSNIIEYLIVIFIALFLCCCVYSSFKEEKEEINKSKEKELNRIKSLSLATQLDDMLSKDISYIELDLPREFDSESIIIKYKERKQELVSIMEALLDKGRQSIADEITKLEELSECHVTERNMIKQAVEKTKSHMNGVESKHGKELFEKIEKTCLTFLCDRLKKIDDVINESPGNYSSMLRVSLKNVSHSFVEIQKDNNEIWMRATDVNVYYDNVVSEKIADKLKAIIMGFYFFEGLFEKEKQIYRDKMEAQRRALIEEDLRINREMEASAAHKREQEIREQERMMEDEERRNNPPRTIYRNRSSNNGGGFLSGFIAGSILNSGNNKSNNGNSTNSGYTSSSKNSGSNNRSSSDSIFDFGKSDSGKSNSGFDFGKSSKSSGGFDFGSNKNNDDKW</sequence>
<evidence type="ECO:0000313" key="3">
    <source>
        <dbReference type="EMBL" id="QPK23526.1"/>
    </source>
</evidence>
<evidence type="ECO:0000313" key="4">
    <source>
        <dbReference type="Proteomes" id="UP000269351"/>
    </source>
</evidence>
<feature type="compositionally biased region" description="Low complexity" evidence="1">
    <location>
        <begin position="522"/>
        <end position="554"/>
    </location>
</feature>
<evidence type="ECO:0000313" key="5">
    <source>
        <dbReference type="Proteomes" id="UP000762586"/>
    </source>
</evidence>
<organism evidence="3 4">
    <name type="scientific">Pectobacterium brasiliense</name>
    <dbReference type="NCBI Taxonomy" id="180957"/>
    <lineage>
        <taxon>Bacteria</taxon>
        <taxon>Pseudomonadati</taxon>
        <taxon>Pseudomonadota</taxon>
        <taxon>Gammaproteobacteria</taxon>
        <taxon>Enterobacterales</taxon>
        <taxon>Pectobacteriaceae</taxon>
        <taxon>Pectobacterium</taxon>
    </lineage>
</organism>
<feature type="compositionally biased region" description="Basic and acidic residues" evidence="1">
    <location>
        <begin position="463"/>
        <end position="488"/>
    </location>
</feature>
<feature type="region of interest" description="Disordered" evidence="1">
    <location>
        <begin position="522"/>
        <end position="590"/>
    </location>
</feature>
<dbReference type="EMBL" id="JACGET010000011">
    <property type="protein sequence ID" value="MBN3106426.1"/>
    <property type="molecule type" value="Genomic_DNA"/>
</dbReference>
<name>A0A3S5K253_9GAMM</name>
<reference evidence="3 4" key="2">
    <citation type="submission" date="2020-11" db="EMBL/GenBank/DDBJ databases">
        <title>Complete genome sequence of Pectobacterium brasiliense strain F126.</title>
        <authorList>
            <person name="Miroshnikov K."/>
            <person name="Vo T.N.H."/>
            <person name="Khodykina M.V."/>
            <person name="Kabanova A.P."/>
            <person name="Shneider M."/>
            <person name="Korzhenkov A."/>
            <person name="Toschakov S.V."/>
            <person name="Miroshnikov K.A."/>
            <person name="Ignatov A.N."/>
            <person name="Mikhailova Y.V."/>
            <person name="Shelenkov A."/>
            <person name="Yanushevich Y.G."/>
            <person name="Evseev P.V."/>
        </authorList>
    </citation>
    <scope>NUCLEOTIDE SEQUENCE [LARGE SCALE GENOMIC DNA]</scope>
    <source>
        <strain evidence="3 4">F126</strain>
    </source>
</reference>
<dbReference type="RefSeq" id="WP_119870599.1">
    <property type="nucleotide sequence ID" value="NZ_BSWF01000001.1"/>
</dbReference>
<protein>
    <submittedName>
        <fullName evidence="3">Uncharacterized protein</fullName>
    </submittedName>
</protein>
<reference evidence="2 5" key="1">
    <citation type="submission" date="2020-07" db="EMBL/GenBank/DDBJ databases">
        <title>A pangenomic view of the genus Pectobacterium provides insights into genome organization, phylogeny, and virulence.</title>
        <authorList>
            <person name="Jonkheer E."/>
            <person name="Brankovics B."/>
            <person name="Houwers I."/>
            <person name="Van Der Wolf J."/>
            <person name="Bonants P."/>
            <person name="Vreeburg R."/>
            <person name="Bollema R."/>
            <person name="De Haan J."/>
            <person name="Berke L."/>
            <person name="De Ridder D."/>
            <person name="Smit S."/>
            <person name="Van Der Lee T.A.J."/>
        </authorList>
    </citation>
    <scope>NUCLEOTIDE SEQUENCE [LARGE SCALE GENOMIC DNA]</scope>
    <source>
        <strain evidence="2 5">NAK:384</strain>
    </source>
</reference>
<feature type="region of interest" description="Disordered" evidence="1">
    <location>
        <begin position="463"/>
        <end position="500"/>
    </location>
</feature>
<keyword evidence="5" id="KW-1185">Reference proteome</keyword>
<accession>A0A3S5K253</accession>
<dbReference type="Proteomes" id="UP000269351">
    <property type="component" value="Chromosome"/>
</dbReference>